<evidence type="ECO:0000256" key="11">
    <source>
        <dbReference type="RuleBase" id="RU003313"/>
    </source>
</evidence>
<protein>
    <recommendedName>
        <fullName evidence="10">tRNA modification GTPase MnmE</fullName>
        <ecNumber evidence="10">3.6.-.-</ecNumber>
    </recommendedName>
</protein>
<keyword evidence="7 10" id="KW-0460">Magnesium</keyword>
<dbReference type="RefSeq" id="WP_207690028.1">
    <property type="nucleotide sequence ID" value="NZ_CP061799.1"/>
</dbReference>
<dbReference type="InterPro" id="IPR027417">
    <property type="entry name" value="P-loop_NTPase"/>
</dbReference>
<evidence type="ECO:0000256" key="9">
    <source>
        <dbReference type="ARBA" id="ARBA00023134"/>
    </source>
</evidence>
<dbReference type="FunFam" id="3.30.1360.120:FF:000003">
    <property type="entry name" value="tRNA modification GTPase MnmE"/>
    <property type="match status" value="1"/>
</dbReference>
<keyword evidence="3 10" id="KW-0819">tRNA processing</keyword>
<dbReference type="InterPro" id="IPR004520">
    <property type="entry name" value="GTPase_MnmE"/>
</dbReference>
<comment type="caution">
    <text evidence="10">Lacks conserved residue(s) required for the propagation of feature annotation.</text>
</comment>
<dbReference type="NCBIfam" id="TIGR00450">
    <property type="entry name" value="mnmE_trmE_thdF"/>
    <property type="match status" value="1"/>
</dbReference>
<keyword evidence="2 10" id="KW-0963">Cytoplasm</keyword>
<dbReference type="EMBL" id="CP061799">
    <property type="protein sequence ID" value="QTA78131.1"/>
    <property type="molecule type" value="Genomic_DNA"/>
</dbReference>
<organism evidence="13 14">
    <name type="scientific">Desulfonema limicola</name>
    <dbReference type="NCBI Taxonomy" id="45656"/>
    <lineage>
        <taxon>Bacteria</taxon>
        <taxon>Pseudomonadati</taxon>
        <taxon>Thermodesulfobacteriota</taxon>
        <taxon>Desulfobacteria</taxon>
        <taxon>Desulfobacterales</taxon>
        <taxon>Desulfococcaceae</taxon>
        <taxon>Desulfonema</taxon>
    </lineage>
</organism>
<feature type="binding site" evidence="10">
    <location>
        <position position="131"/>
    </location>
    <ligand>
        <name>(6S)-5-formyl-5,6,7,8-tetrahydrofolate</name>
        <dbReference type="ChEBI" id="CHEBI:57457"/>
    </ligand>
</feature>
<feature type="binding site" evidence="10">
    <location>
        <position position="257"/>
    </location>
    <ligand>
        <name>K(+)</name>
        <dbReference type="ChEBI" id="CHEBI:29103"/>
    </ligand>
</feature>
<dbReference type="CDD" id="cd04164">
    <property type="entry name" value="trmE"/>
    <property type="match status" value="1"/>
</dbReference>
<dbReference type="GO" id="GO:0002098">
    <property type="term" value="P:tRNA wobble uridine modification"/>
    <property type="evidence" value="ECO:0007669"/>
    <property type="project" value="TreeGrafter"/>
</dbReference>
<dbReference type="GO" id="GO:0005525">
    <property type="term" value="F:GTP binding"/>
    <property type="evidence" value="ECO:0007669"/>
    <property type="project" value="UniProtKB-UniRule"/>
</dbReference>
<dbReference type="Gene3D" id="3.30.1360.120">
    <property type="entry name" value="Probable tRNA modification gtpase trme, domain 1"/>
    <property type="match status" value="1"/>
</dbReference>
<keyword evidence="9 10" id="KW-0342">GTP-binding</keyword>
<evidence type="ECO:0000313" key="14">
    <source>
        <dbReference type="Proteomes" id="UP000663720"/>
    </source>
</evidence>
<evidence type="ECO:0000256" key="2">
    <source>
        <dbReference type="ARBA" id="ARBA00022490"/>
    </source>
</evidence>
<keyword evidence="8 10" id="KW-0630">Potassium</keyword>
<reference evidence="13" key="1">
    <citation type="journal article" date="2021" name="Microb. Physiol.">
        <title>Proteogenomic Insights into the Physiology of Marine, Sulfate-Reducing, Filamentous Desulfonema limicola and Desulfonema magnum.</title>
        <authorList>
            <person name="Schnaars V."/>
            <person name="Wohlbrand L."/>
            <person name="Scheve S."/>
            <person name="Hinrichs C."/>
            <person name="Reinhardt R."/>
            <person name="Rabus R."/>
        </authorList>
    </citation>
    <scope>NUCLEOTIDE SEQUENCE</scope>
    <source>
        <strain evidence="13">5ac10</strain>
    </source>
</reference>
<evidence type="ECO:0000256" key="10">
    <source>
        <dbReference type="HAMAP-Rule" id="MF_00379"/>
    </source>
</evidence>
<feature type="binding site" evidence="10">
    <location>
        <position position="464"/>
    </location>
    <ligand>
        <name>(6S)-5-formyl-5,6,7,8-tetrahydrofolate</name>
        <dbReference type="ChEBI" id="CHEBI:57457"/>
    </ligand>
</feature>
<dbReference type="Proteomes" id="UP000663720">
    <property type="component" value="Chromosome"/>
</dbReference>
<proteinExistence type="inferred from homology"/>
<evidence type="ECO:0000256" key="1">
    <source>
        <dbReference type="ARBA" id="ARBA00011043"/>
    </source>
</evidence>
<evidence type="ECO:0000259" key="12">
    <source>
        <dbReference type="PROSITE" id="PS51709"/>
    </source>
</evidence>
<dbReference type="Gene3D" id="3.40.50.300">
    <property type="entry name" value="P-loop containing nucleotide triphosphate hydrolases"/>
    <property type="match status" value="1"/>
</dbReference>
<accession>A0A975GEE0</accession>
<keyword evidence="4 10" id="KW-0479">Metal-binding</keyword>
<keyword evidence="5 10" id="KW-0547">Nucleotide-binding</keyword>
<sequence length="464" mass="51526">MDTIAAIATPIGSGGIGIIRISGSAAISIAYSIFRRTSSFAKLVNHESHRFYYGCIIEPGQDSIHEKNRIIDEVLIVFMEAPKTYTREDIVEIHAHSGTAVLKSILNIVIQQGARLANPGEFTYRAFLNGRIDLTQAEGVIDIINAKTDRAHQAAAAQLMGGMKLKIESIINSLLSILTQTEAGIDFPEDIGDEIDPDKVLELLTKSGIEPLKKMVHEYEQAHIIRDGLKVVIAGRPNAGKSSLMNRLLQKERSIVTSIPGTTRDLIEDSLVIKGVPIVLTDTAGLHNTDEPVEKIGIERAYRHIKEADLILFIIDASLEINETDINIYKTISHKPIILVMNKSDLIPDNSYHIPDYWQDLLWIKISALHNLEIDSLKEMIAQTAIKEAIEYESSLIPNIRHKQSIEKSLKSLIAAQQGIEMGMPFELINIDIQDSINHLGDVIGKTIREDILDHIFSNFCIGK</sequence>
<dbReference type="AlphaFoldDB" id="A0A975GEE0"/>
<comment type="subunit">
    <text evidence="10">Homodimer. Heterotetramer of two MnmE and two MnmG subunits.</text>
</comment>
<dbReference type="InterPro" id="IPR005225">
    <property type="entry name" value="Small_GTP-bd"/>
</dbReference>
<comment type="cofactor">
    <cofactor evidence="10">
        <name>K(+)</name>
        <dbReference type="ChEBI" id="CHEBI:29103"/>
    </cofactor>
    <text evidence="10">Binds 1 potassium ion per subunit.</text>
</comment>
<feature type="binding site" evidence="10">
    <location>
        <position position="238"/>
    </location>
    <ligand>
        <name>K(+)</name>
        <dbReference type="ChEBI" id="CHEBI:29103"/>
    </ligand>
</feature>
<dbReference type="FunFam" id="3.40.50.300:FF:001376">
    <property type="entry name" value="tRNA modification GTPase MnmE"/>
    <property type="match status" value="1"/>
</dbReference>
<comment type="subcellular location">
    <subcellularLocation>
        <location evidence="10">Cytoplasm</location>
    </subcellularLocation>
</comment>
<feature type="binding site" evidence="10">
    <location>
        <begin position="282"/>
        <end position="285"/>
    </location>
    <ligand>
        <name>GTP</name>
        <dbReference type="ChEBI" id="CHEBI:37565"/>
    </ligand>
</feature>
<feature type="binding site" evidence="10">
    <location>
        <position position="242"/>
    </location>
    <ligand>
        <name>Mg(2+)</name>
        <dbReference type="ChEBI" id="CHEBI:18420"/>
    </ligand>
</feature>
<feature type="binding site" evidence="10">
    <location>
        <begin position="238"/>
        <end position="243"/>
    </location>
    <ligand>
        <name>GTP</name>
        <dbReference type="ChEBI" id="CHEBI:37565"/>
    </ligand>
</feature>
<dbReference type="GO" id="GO:0046872">
    <property type="term" value="F:metal ion binding"/>
    <property type="evidence" value="ECO:0007669"/>
    <property type="project" value="UniProtKB-KW"/>
</dbReference>
<evidence type="ECO:0000256" key="7">
    <source>
        <dbReference type="ARBA" id="ARBA00022842"/>
    </source>
</evidence>
<dbReference type="Pfam" id="PF10396">
    <property type="entry name" value="TrmE_N"/>
    <property type="match status" value="1"/>
</dbReference>
<dbReference type="PANTHER" id="PTHR42714">
    <property type="entry name" value="TRNA MODIFICATION GTPASE GTPBP3"/>
    <property type="match status" value="1"/>
</dbReference>
<dbReference type="Gene3D" id="1.20.120.430">
    <property type="entry name" value="tRNA modification GTPase MnmE domain 2"/>
    <property type="match status" value="1"/>
</dbReference>
<dbReference type="SUPFAM" id="SSF52540">
    <property type="entry name" value="P-loop containing nucleoside triphosphate hydrolases"/>
    <property type="match status" value="1"/>
</dbReference>
<comment type="similarity">
    <text evidence="1 10 11">Belongs to the TRAFAC class TrmE-Era-EngA-EngB-Septin-like GTPase superfamily. TrmE GTPase family.</text>
</comment>
<dbReference type="PANTHER" id="PTHR42714:SF2">
    <property type="entry name" value="TRNA MODIFICATION GTPASE GTPBP3, MITOCHONDRIAL"/>
    <property type="match status" value="1"/>
</dbReference>
<evidence type="ECO:0000256" key="6">
    <source>
        <dbReference type="ARBA" id="ARBA00022801"/>
    </source>
</evidence>
<dbReference type="Pfam" id="PF12631">
    <property type="entry name" value="MnmE_helical"/>
    <property type="match status" value="1"/>
</dbReference>
<name>A0A975GEE0_9BACT</name>
<dbReference type="NCBIfam" id="NF003661">
    <property type="entry name" value="PRK05291.1-3"/>
    <property type="match status" value="1"/>
</dbReference>
<dbReference type="InterPro" id="IPR027368">
    <property type="entry name" value="MnmE_dom2"/>
</dbReference>
<dbReference type="HAMAP" id="MF_00379">
    <property type="entry name" value="GTPase_MnmE"/>
    <property type="match status" value="1"/>
</dbReference>
<feature type="binding site" evidence="10">
    <location>
        <position position="92"/>
    </location>
    <ligand>
        <name>(6S)-5-formyl-5,6,7,8-tetrahydrofolate</name>
        <dbReference type="ChEBI" id="CHEBI:57457"/>
    </ligand>
</feature>
<dbReference type="GO" id="GO:0042802">
    <property type="term" value="F:identical protein binding"/>
    <property type="evidence" value="ECO:0007669"/>
    <property type="project" value="UniProtKB-ARBA"/>
</dbReference>
<dbReference type="InterPro" id="IPR027266">
    <property type="entry name" value="TrmE/GcvT-like"/>
</dbReference>
<dbReference type="GO" id="GO:0005829">
    <property type="term" value="C:cytosol"/>
    <property type="evidence" value="ECO:0007669"/>
    <property type="project" value="TreeGrafter"/>
</dbReference>
<dbReference type="InterPro" id="IPR031168">
    <property type="entry name" value="G_TrmE"/>
</dbReference>
<dbReference type="InterPro" id="IPR006073">
    <property type="entry name" value="GTP-bd"/>
</dbReference>
<dbReference type="GO" id="GO:0030488">
    <property type="term" value="P:tRNA methylation"/>
    <property type="evidence" value="ECO:0007669"/>
    <property type="project" value="TreeGrafter"/>
</dbReference>
<dbReference type="EC" id="3.6.-.-" evidence="10"/>
<evidence type="ECO:0000313" key="13">
    <source>
        <dbReference type="EMBL" id="QTA78131.1"/>
    </source>
</evidence>
<dbReference type="PROSITE" id="PS51709">
    <property type="entry name" value="G_TRME"/>
    <property type="match status" value="1"/>
</dbReference>
<evidence type="ECO:0000256" key="3">
    <source>
        <dbReference type="ARBA" id="ARBA00022694"/>
    </source>
</evidence>
<dbReference type="InterPro" id="IPR018948">
    <property type="entry name" value="GTP-bd_TrmE_N"/>
</dbReference>
<feature type="binding site" evidence="10">
    <location>
        <position position="263"/>
    </location>
    <ligand>
        <name>Mg(2+)</name>
        <dbReference type="ChEBI" id="CHEBI:18420"/>
    </ligand>
</feature>
<comment type="function">
    <text evidence="10">Exhibits a very high intrinsic GTPase hydrolysis rate. Involved in the addition of a carboxymethylaminomethyl (cmnm) group at the wobble position (U34) of certain tRNAs, forming tRNA-cmnm(5)s(2)U34.</text>
</comment>
<dbReference type="NCBIfam" id="TIGR00231">
    <property type="entry name" value="small_GTP"/>
    <property type="match status" value="1"/>
</dbReference>
<dbReference type="PRINTS" id="PR00449">
    <property type="entry name" value="RASTRNSFRMNG"/>
</dbReference>
<dbReference type="KEGG" id="dli:dnl_03450"/>
<dbReference type="Pfam" id="PF01926">
    <property type="entry name" value="MMR_HSR1"/>
    <property type="match status" value="1"/>
</dbReference>
<feature type="binding site" evidence="10">
    <location>
        <position position="262"/>
    </location>
    <ligand>
        <name>K(+)</name>
        <dbReference type="ChEBI" id="CHEBI:29103"/>
    </ligand>
</feature>
<keyword evidence="14" id="KW-1185">Reference proteome</keyword>
<keyword evidence="6 10" id="KW-0378">Hydrolase</keyword>
<feature type="binding site" evidence="10">
    <location>
        <position position="20"/>
    </location>
    <ligand>
        <name>(6S)-5-formyl-5,6,7,8-tetrahydrofolate</name>
        <dbReference type="ChEBI" id="CHEBI:57457"/>
    </ligand>
</feature>
<dbReference type="CDD" id="cd14858">
    <property type="entry name" value="TrmE_N"/>
    <property type="match status" value="1"/>
</dbReference>
<evidence type="ECO:0000256" key="5">
    <source>
        <dbReference type="ARBA" id="ARBA00022741"/>
    </source>
</evidence>
<evidence type="ECO:0000256" key="4">
    <source>
        <dbReference type="ARBA" id="ARBA00022723"/>
    </source>
</evidence>
<dbReference type="InterPro" id="IPR025867">
    <property type="entry name" value="MnmE_helical"/>
</dbReference>
<dbReference type="GO" id="GO:0003924">
    <property type="term" value="F:GTPase activity"/>
    <property type="evidence" value="ECO:0007669"/>
    <property type="project" value="UniProtKB-UniRule"/>
</dbReference>
<gene>
    <name evidence="10 13" type="primary">mnmE</name>
    <name evidence="10" type="synonym">trmE</name>
    <name evidence="13" type="ORF">dnl_03450</name>
</gene>
<evidence type="ECO:0000256" key="8">
    <source>
        <dbReference type="ARBA" id="ARBA00022958"/>
    </source>
</evidence>
<feature type="binding site" evidence="10">
    <location>
        <begin position="257"/>
        <end position="263"/>
    </location>
    <ligand>
        <name>GTP</name>
        <dbReference type="ChEBI" id="CHEBI:37565"/>
    </ligand>
</feature>
<feature type="domain" description="TrmE-type G" evidence="12">
    <location>
        <begin position="228"/>
        <end position="386"/>
    </location>
</feature>
<feature type="binding site" evidence="10">
    <location>
        <position position="259"/>
    </location>
    <ligand>
        <name>K(+)</name>
        <dbReference type="ChEBI" id="CHEBI:29103"/>
    </ligand>
</feature>